<name>A0A8T0KTI6_PHAAN</name>
<feature type="transmembrane region" description="Helical" evidence="7">
    <location>
        <begin position="97"/>
        <end position="118"/>
    </location>
</feature>
<dbReference type="Pfam" id="PF00295">
    <property type="entry name" value="Glyco_hydro_28"/>
    <property type="match status" value="1"/>
</dbReference>
<evidence type="ECO:0000313" key="8">
    <source>
        <dbReference type="EMBL" id="KAG2401603.1"/>
    </source>
</evidence>
<dbReference type="PANTHER" id="PTHR31339">
    <property type="entry name" value="PECTIN LYASE-RELATED"/>
    <property type="match status" value="1"/>
</dbReference>
<evidence type="ECO:0000256" key="4">
    <source>
        <dbReference type="ARBA" id="ARBA00022801"/>
    </source>
</evidence>
<evidence type="ECO:0000256" key="3">
    <source>
        <dbReference type="ARBA" id="ARBA00022512"/>
    </source>
</evidence>
<dbReference type="SUPFAM" id="SSF103473">
    <property type="entry name" value="MFS general substrate transporter"/>
    <property type="match status" value="1"/>
</dbReference>
<evidence type="ECO:0000313" key="9">
    <source>
        <dbReference type="Proteomes" id="UP000743370"/>
    </source>
</evidence>
<dbReference type="SUPFAM" id="SSF51126">
    <property type="entry name" value="Pectin lyase-like"/>
    <property type="match status" value="1"/>
</dbReference>
<organism evidence="8 9">
    <name type="scientific">Phaseolus angularis</name>
    <name type="common">Azuki bean</name>
    <name type="synonym">Vigna angularis</name>
    <dbReference type="NCBI Taxonomy" id="3914"/>
    <lineage>
        <taxon>Eukaryota</taxon>
        <taxon>Viridiplantae</taxon>
        <taxon>Streptophyta</taxon>
        <taxon>Embryophyta</taxon>
        <taxon>Tracheophyta</taxon>
        <taxon>Spermatophyta</taxon>
        <taxon>Magnoliopsida</taxon>
        <taxon>eudicotyledons</taxon>
        <taxon>Gunneridae</taxon>
        <taxon>Pentapetalae</taxon>
        <taxon>rosids</taxon>
        <taxon>fabids</taxon>
        <taxon>Fabales</taxon>
        <taxon>Fabaceae</taxon>
        <taxon>Papilionoideae</taxon>
        <taxon>50 kb inversion clade</taxon>
        <taxon>NPAAA clade</taxon>
        <taxon>indigoferoid/millettioid clade</taxon>
        <taxon>Phaseoleae</taxon>
        <taxon>Vigna</taxon>
    </lineage>
</organism>
<protein>
    <submittedName>
        <fullName evidence="8">Polygalacturonase protein</fullName>
    </submittedName>
</protein>
<dbReference type="GO" id="GO:0005975">
    <property type="term" value="P:carbohydrate metabolic process"/>
    <property type="evidence" value="ECO:0007669"/>
    <property type="project" value="InterPro"/>
</dbReference>
<dbReference type="EMBL" id="JABFOF010000003">
    <property type="protein sequence ID" value="KAG2401603.1"/>
    <property type="molecule type" value="Genomic_DNA"/>
</dbReference>
<dbReference type="InterPro" id="IPR051801">
    <property type="entry name" value="GH28_Enzymes"/>
</dbReference>
<dbReference type="InterPro" id="IPR036259">
    <property type="entry name" value="MFS_trans_sf"/>
</dbReference>
<dbReference type="InterPro" id="IPR000743">
    <property type="entry name" value="Glyco_hydro_28"/>
</dbReference>
<keyword evidence="4 6" id="KW-0378">Hydrolase</keyword>
<dbReference type="GO" id="GO:0004650">
    <property type="term" value="F:polygalacturonase activity"/>
    <property type="evidence" value="ECO:0007669"/>
    <property type="project" value="InterPro"/>
</dbReference>
<evidence type="ECO:0000256" key="5">
    <source>
        <dbReference type="ARBA" id="ARBA00023295"/>
    </source>
</evidence>
<comment type="caution">
    <text evidence="8">The sequence shown here is derived from an EMBL/GenBank/DDBJ whole genome shotgun (WGS) entry which is preliminary data.</text>
</comment>
<sequence length="517" mass="56184">MAIAAVRNNIITYVTNDMHFPLSKAANVVTNFVGTIFLLALLGGYLSDSHLGSFWTMLIFGFLELFGFILLSVQAHVPQLKPTSCNLLTDGEHCVEAKGFKAAIFFVIGVISVILILGSEKVKVAECKAANGGIEYTAINCRKHSAVLTDFGGVGDGVTSNTKAFRNAISNLSHYASDGGAQLIVPPGKWLTGPFNLTSHFTLFLHNKALILASQNESEWPHLPVLPSYGRGRDAPHGRFGSLIFGTNLTDVVITGFLYILSNIIMQGLTINAPINSPNTDGIDPDSCTNVRIEDCYIVSGDDCVSIKSGWDEYGIKFAMPSQHIVIKRFTCVSPDSTMIALGSEMSGGISDVRAEDLTAINTESAIRIKTAVGRGGYVKDIFVKGMNLTTMKYVFWMTGAYKSHPDPNYDPKALPNITGINYRDVVATQVMMSARLQGISNNPFTNICISNVTIQFNEKPKKHQWNCTDVSGVTNKVTPPPCESLPEKEQLQCPFPTNSLPIESVKLKSCSTNAFF</sequence>
<dbReference type="InterPro" id="IPR011050">
    <property type="entry name" value="Pectin_lyase_fold/virulence"/>
</dbReference>
<keyword evidence="7" id="KW-0812">Transmembrane</keyword>
<dbReference type="AlphaFoldDB" id="A0A8T0KTI6"/>
<gene>
    <name evidence="8" type="ORF">HKW66_Vig0193610</name>
</gene>
<feature type="transmembrane region" description="Helical" evidence="7">
    <location>
        <begin position="54"/>
        <end position="77"/>
    </location>
</feature>
<comment type="subcellular location">
    <subcellularLocation>
        <location evidence="1">Secreted</location>
        <location evidence="1">Cell wall</location>
    </subcellularLocation>
</comment>
<evidence type="ECO:0000256" key="7">
    <source>
        <dbReference type="SAM" id="Phobius"/>
    </source>
</evidence>
<evidence type="ECO:0000256" key="6">
    <source>
        <dbReference type="RuleBase" id="RU361169"/>
    </source>
</evidence>
<dbReference type="Gene3D" id="1.20.1250.20">
    <property type="entry name" value="MFS general substrate transporter like domains"/>
    <property type="match status" value="1"/>
</dbReference>
<reference evidence="8 9" key="1">
    <citation type="submission" date="2020-05" db="EMBL/GenBank/DDBJ databases">
        <title>Vigna angularis (adzuki bean) Var. LongXiaoDou No. 4 denovo assembly.</title>
        <authorList>
            <person name="Xiang H."/>
        </authorList>
    </citation>
    <scope>NUCLEOTIDE SEQUENCE [LARGE SCALE GENOMIC DNA]</scope>
    <source>
        <tissue evidence="8">Leaf</tissue>
    </source>
</reference>
<comment type="similarity">
    <text evidence="2 6">Belongs to the glycosyl hydrolase 28 family.</text>
</comment>
<keyword evidence="3" id="KW-0964">Secreted</keyword>
<accession>A0A8T0KTI6</accession>
<evidence type="ECO:0000256" key="2">
    <source>
        <dbReference type="ARBA" id="ARBA00008834"/>
    </source>
</evidence>
<dbReference type="Gene3D" id="2.160.20.10">
    <property type="entry name" value="Single-stranded right-handed beta-helix, Pectin lyase-like"/>
    <property type="match status" value="2"/>
</dbReference>
<keyword evidence="7" id="KW-0472">Membrane</keyword>
<proteinExistence type="inferred from homology"/>
<keyword evidence="5 6" id="KW-0326">Glycosidase</keyword>
<dbReference type="InterPro" id="IPR012334">
    <property type="entry name" value="Pectin_lyas_fold"/>
</dbReference>
<evidence type="ECO:0000256" key="1">
    <source>
        <dbReference type="ARBA" id="ARBA00004191"/>
    </source>
</evidence>
<dbReference type="Proteomes" id="UP000743370">
    <property type="component" value="Unassembled WGS sequence"/>
</dbReference>
<keyword evidence="7" id="KW-1133">Transmembrane helix</keyword>
<dbReference type="PANTHER" id="PTHR31339:SF12">
    <property type="entry name" value="ENDO-POLYGALACTURONASE-LIKE PROTEIN"/>
    <property type="match status" value="1"/>
</dbReference>
<feature type="transmembrane region" description="Helical" evidence="7">
    <location>
        <begin position="28"/>
        <end position="47"/>
    </location>
</feature>
<keyword evidence="3" id="KW-0134">Cell wall</keyword>